<dbReference type="SMR" id="Q8H6D8"/>
<dbReference type="Gene3D" id="2.60.40.1820">
    <property type="match status" value="1"/>
</dbReference>
<feature type="region of interest" description="Disordered" evidence="2">
    <location>
        <begin position="152"/>
        <end position="175"/>
    </location>
</feature>
<dbReference type="FunFam" id="2.60.40.1820:FF:000001">
    <property type="entry name" value="Desiccation protectant protein Lea14-like"/>
    <property type="match status" value="1"/>
</dbReference>
<reference evidence="5 6" key="3">
    <citation type="journal article" date="2017" name="Genome Biol.">
        <title>New reference genome sequences of hot pepper reveal the massive evolution of plant disease-resistance genes by retroduplication.</title>
        <authorList>
            <person name="Kim S."/>
            <person name="Park J."/>
            <person name="Yeom S.I."/>
            <person name="Kim Y.M."/>
            <person name="Seo E."/>
            <person name="Kim K.T."/>
            <person name="Kim M.S."/>
            <person name="Lee J.M."/>
            <person name="Cheong K."/>
            <person name="Shin H.S."/>
            <person name="Kim S.B."/>
            <person name="Han K."/>
            <person name="Lee J."/>
            <person name="Park M."/>
            <person name="Lee H.A."/>
            <person name="Lee H.Y."/>
            <person name="Lee Y."/>
            <person name="Oh S."/>
            <person name="Lee J.H."/>
            <person name="Choi E."/>
            <person name="Choi E."/>
            <person name="Lee S.E."/>
            <person name="Jeon J."/>
            <person name="Kim H."/>
            <person name="Choi G."/>
            <person name="Song H."/>
            <person name="Lee J."/>
            <person name="Lee S.C."/>
            <person name="Kwon J.K."/>
            <person name="Lee H.Y."/>
            <person name="Koo N."/>
            <person name="Hong Y."/>
            <person name="Kim R.W."/>
            <person name="Kang W.H."/>
            <person name="Huh J.H."/>
            <person name="Kang B.C."/>
            <person name="Yang T.J."/>
            <person name="Lee Y.H."/>
            <person name="Bennetzen J.L."/>
            <person name="Choi D."/>
        </authorList>
    </citation>
    <scope>NUCLEOTIDE SEQUENCE [LARGE SCALE GENOMIC DNA]</scope>
    <source>
        <strain evidence="6">cv. CM334</strain>
    </source>
</reference>
<evidence type="ECO:0000313" key="6">
    <source>
        <dbReference type="Proteomes" id="UP000222542"/>
    </source>
</evidence>
<evidence type="ECO:0000256" key="2">
    <source>
        <dbReference type="SAM" id="MobiDB-lite"/>
    </source>
</evidence>
<protein>
    <submittedName>
        <fullName evidence="5">Desiccation protectant protein Lea14-like protein</fullName>
    </submittedName>
    <submittedName>
        <fullName evidence="4">LEA1-like protein</fullName>
    </submittedName>
</protein>
<dbReference type="AlphaFoldDB" id="Q8H6D8"/>
<evidence type="ECO:0000313" key="5">
    <source>
        <dbReference type="EMBL" id="PHT74581.1"/>
    </source>
</evidence>
<dbReference type="Pfam" id="PF03168">
    <property type="entry name" value="LEA_2"/>
    <property type="match status" value="1"/>
</dbReference>
<reference evidence="4" key="1">
    <citation type="submission" date="2002-09" db="EMBL/GenBank/DDBJ databases">
        <title>Stress-induced atypical LEA-like protein in hot pepper.</title>
        <authorList>
            <person name="Cho S.K."/>
            <person name="Park J.-A."/>
            <person name="Kim W."/>
        </authorList>
    </citation>
    <scope>NUCLEOTIDE SEQUENCE</scope>
</reference>
<sequence>MDLIDKAKNFVSEKVANMEKPEATITDVDLKRIGFDGVSFHAKVSVKNPYSVPIPIMEIDYVLKSASRVIASGRIPDPGNLKANDSTMLDVPVKVPHSVLISLARDIGGDWDVDYTLELGLIIDLPVIGNITIPLSYSGEYKLPTLSDLWKGGKEEEKKKEEEEEKEDPSKVVEI</sequence>
<feature type="domain" description="Water stress and hypersensitive response" evidence="3">
    <location>
        <begin position="23"/>
        <end position="140"/>
    </location>
</feature>
<dbReference type="SUPFAM" id="SSF117070">
    <property type="entry name" value="LEA14-like"/>
    <property type="match status" value="1"/>
</dbReference>
<reference evidence="5" key="2">
    <citation type="journal article" date="2014" name="Nat. Genet.">
        <title>Genome sequence of the hot pepper provides insights into the evolution of pungency in Capsicum species.</title>
        <authorList>
            <person name="Kim S."/>
            <person name="Park M."/>
            <person name="Yeom S.I."/>
            <person name="Kim Y.M."/>
            <person name="Lee J.M."/>
            <person name="Lee H.A."/>
            <person name="Seo E."/>
            <person name="Choi J."/>
            <person name="Cheong K."/>
            <person name="Kim K.T."/>
            <person name="Jung K."/>
            <person name="Lee G.W."/>
            <person name="Oh S.K."/>
            <person name="Bae C."/>
            <person name="Kim S.B."/>
            <person name="Lee H.Y."/>
            <person name="Kim S.Y."/>
            <person name="Kim M.S."/>
            <person name="Kang B.C."/>
            <person name="Jo Y.D."/>
            <person name="Yang H.B."/>
            <person name="Jeong H.J."/>
            <person name="Kang W.H."/>
            <person name="Kwon J.K."/>
            <person name="Shin C."/>
            <person name="Lim J.Y."/>
            <person name="Park J.H."/>
            <person name="Huh J.H."/>
            <person name="Kim J.S."/>
            <person name="Kim B.D."/>
            <person name="Cohen O."/>
            <person name="Paran I."/>
            <person name="Suh M.C."/>
            <person name="Lee S.B."/>
            <person name="Kim Y.K."/>
            <person name="Shin Y."/>
            <person name="Noh S.J."/>
            <person name="Park J."/>
            <person name="Seo Y.S."/>
            <person name="Kwon S.Y."/>
            <person name="Kim H.A."/>
            <person name="Park J.M."/>
            <person name="Kim H.J."/>
            <person name="Choi S.B."/>
            <person name="Bosland P.W."/>
            <person name="Reeves G."/>
            <person name="Jo S.H."/>
            <person name="Lee B.W."/>
            <person name="Cho H.T."/>
            <person name="Choi H.S."/>
            <person name="Lee M.S."/>
            <person name="Yu Y."/>
            <person name="Do Choi Y."/>
            <person name="Park B.S."/>
            <person name="van Deynze A."/>
            <person name="Ashrafi H."/>
            <person name="Hill T."/>
            <person name="Kim W.T."/>
            <person name="Pai H.S."/>
            <person name="Ahn H.K."/>
            <person name="Yeam I."/>
            <person name="Giovannoni J.J."/>
            <person name="Rose J.K."/>
            <person name="Sorensen I."/>
            <person name="Lee S.J."/>
            <person name="Kim R.W."/>
            <person name="Choi I.Y."/>
            <person name="Choi B.S."/>
            <person name="Lim J.S."/>
            <person name="Lee Y.H."/>
            <person name="Choi D."/>
        </authorList>
    </citation>
    <scope>NUCLEOTIDE SEQUENCE [LARGE SCALE GENOMIC DNA]</scope>
</reference>
<dbReference type="PANTHER" id="PTHR31459">
    <property type="match status" value="1"/>
</dbReference>
<dbReference type="EMBL" id="AYRZ02000008">
    <property type="protein sequence ID" value="PHT74581.1"/>
    <property type="molecule type" value="Genomic_DNA"/>
</dbReference>
<dbReference type="STRING" id="4072.Q8H6D8"/>
<accession>Q8H6D8</accession>
<dbReference type="PANTHER" id="PTHR31459:SF20">
    <property type="entry name" value="DESICCATION PROTECTANT PROTEIN LEA14 HOMOLOG"/>
    <property type="match status" value="1"/>
</dbReference>
<organism evidence="4">
    <name type="scientific">Capsicum annuum</name>
    <name type="common">Capsicum pepper</name>
    <dbReference type="NCBI Taxonomy" id="4072"/>
    <lineage>
        <taxon>Eukaryota</taxon>
        <taxon>Viridiplantae</taxon>
        <taxon>Streptophyta</taxon>
        <taxon>Embryophyta</taxon>
        <taxon>Tracheophyta</taxon>
        <taxon>Spermatophyta</taxon>
        <taxon>Magnoliopsida</taxon>
        <taxon>eudicotyledons</taxon>
        <taxon>Gunneridae</taxon>
        <taxon>Pentapetalae</taxon>
        <taxon>asterids</taxon>
        <taxon>lamiids</taxon>
        <taxon>Solanales</taxon>
        <taxon>Solanaceae</taxon>
        <taxon>Solanoideae</taxon>
        <taxon>Capsiceae</taxon>
        <taxon>Capsicum</taxon>
    </lineage>
</organism>
<dbReference type="InterPro" id="IPR045043">
    <property type="entry name" value="Lea14-like"/>
</dbReference>
<dbReference type="GO" id="GO:0009269">
    <property type="term" value="P:response to desiccation"/>
    <property type="evidence" value="ECO:0007669"/>
    <property type="project" value="InterPro"/>
</dbReference>
<dbReference type="Gramene" id="PHT74581">
    <property type="protein sequence ID" value="PHT74581"/>
    <property type="gene ID" value="T459_21858"/>
</dbReference>
<dbReference type="OrthoDB" id="588983at2759"/>
<name>Q8H6D8_CAPAN</name>
<evidence type="ECO:0000313" key="4">
    <source>
        <dbReference type="EMBL" id="AAN38002.1"/>
    </source>
</evidence>
<dbReference type="OMA" id="CLDWDID"/>
<keyword evidence="6" id="KW-1185">Reference proteome</keyword>
<comment type="similarity">
    <text evidence="1">Belongs to the LEA type 2 family.</text>
</comment>
<dbReference type="EMBL" id="AF543310">
    <property type="protein sequence ID" value="AAN38002.1"/>
    <property type="molecule type" value="mRNA"/>
</dbReference>
<feature type="compositionally biased region" description="Basic and acidic residues" evidence="2">
    <location>
        <begin position="152"/>
        <end position="161"/>
    </location>
</feature>
<dbReference type="KEGG" id="cann:107839261"/>
<dbReference type="Proteomes" id="UP000222542">
    <property type="component" value="Unassembled WGS sequence"/>
</dbReference>
<dbReference type="SMART" id="SM00769">
    <property type="entry name" value="WHy"/>
    <property type="match status" value="1"/>
</dbReference>
<gene>
    <name evidence="4" type="primary">LEA1</name>
    <name evidence="5" type="ORF">T459_21858</name>
</gene>
<evidence type="ECO:0000256" key="1">
    <source>
        <dbReference type="ARBA" id="ARBA00005960"/>
    </source>
</evidence>
<dbReference type="GeneID" id="107839261"/>
<evidence type="ECO:0000259" key="3">
    <source>
        <dbReference type="SMART" id="SM00769"/>
    </source>
</evidence>
<dbReference type="InterPro" id="IPR004864">
    <property type="entry name" value="LEA_2"/>
</dbReference>
<proteinExistence type="evidence at transcript level"/>
<dbReference type="InterPro" id="IPR013990">
    <property type="entry name" value="WHy-dom"/>
</dbReference>